<evidence type="ECO:0000256" key="4">
    <source>
        <dbReference type="ARBA" id="ARBA00023784"/>
    </source>
</evidence>
<evidence type="ECO:0000256" key="3">
    <source>
        <dbReference type="ARBA" id="ARBA00023129"/>
    </source>
</evidence>
<evidence type="ECO:0000313" key="6">
    <source>
        <dbReference type="EMBL" id="CAA40966.1"/>
    </source>
</evidence>
<feature type="chain" id="PRO_5010973370" evidence="5">
    <location>
        <begin position="22"/>
        <end position="194"/>
    </location>
</feature>
<reference evidence="7" key="2">
    <citation type="journal article" date="1995" name="Plant Mol. Biol.">
        <title>The involvement of Opaque 2 on beta-prolamin gene regulation in maize and Coix suggests a more general role for this transcriptional activator.</title>
        <authorList>
            <person name="Cord Neto G."/>
            <person name="Yunes J.A."/>
            <person name="Vettore A.L."/>
            <person name="da Silva M.J."/>
            <person name="Arruda P."/>
            <person name="Leite A."/>
        </authorList>
    </citation>
    <scope>NUCLEOTIDE SEQUENCE</scope>
    <source>
        <strain evidence="7">Adlay</strain>
    </source>
</reference>
<feature type="signal peptide" evidence="5">
    <location>
        <begin position="1"/>
        <end position="21"/>
    </location>
</feature>
<dbReference type="GO" id="GO:0045735">
    <property type="term" value="F:nutrient reservoir activity"/>
    <property type="evidence" value="ECO:0007669"/>
    <property type="project" value="UniProtKB-KW"/>
</dbReference>
<dbReference type="AlphaFoldDB" id="Q42401"/>
<comment type="similarity">
    <text evidence="4">Belongs to the prolamin family.</text>
</comment>
<accession>Q42401</accession>
<reference evidence="6" key="1">
    <citation type="journal article" date="1992" name="Plant Mol. Biol.">
        <title>Cloning and characterization of a cDNA encoding a sulfur-rich coixin.</title>
        <authorList>
            <person name="Leite A."/>
            <person name="Yunes J.A."/>
            <person name="Turcinelli S.R."/>
            <person name="Arruda P."/>
        </authorList>
    </citation>
    <scope>NUCLEOTIDE SEQUENCE</scope>
</reference>
<keyword evidence="2" id="KW-0758">Storage protein</keyword>
<sequence length="194" mass="20285">MKMVIVLAVCLALSAAASASALQMPFLAGLQGLYGAGDLMTTTMMMGAGGGLYPCAEYLRQPQCSCSPVAVPYYAQQREQMTMCQQMRMMGMQSRCGAMCGVAQQSVAQQLQMMMQLQGTAAAASSGLLYEPALMQQLLPAVAAQAALTNPMAMAVAQAAQNMPAAMCGLYQQLPSYCGTTPSCAVSAAIPPYY</sequence>
<evidence type="ECO:0000256" key="1">
    <source>
        <dbReference type="ARBA" id="ARBA00022729"/>
    </source>
</evidence>
<name>Q42401_COILA</name>
<dbReference type="SUPFAM" id="SSF47699">
    <property type="entry name" value="Bifunctional inhibitor/lipid-transfer protein/seed storage 2S albumin"/>
    <property type="match status" value="1"/>
</dbReference>
<evidence type="ECO:0000313" key="7">
    <source>
        <dbReference type="EMBL" id="CAA56257.1"/>
    </source>
</evidence>
<dbReference type="InterPro" id="IPR036312">
    <property type="entry name" value="Bifun_inhib/LTP/seed_sf"/>
</dbReference>
<dbReference type="PANTHER" id="PTHR33454">
    <property type="entry name" value="PROLAMIN PPROL 14P"/>
    <property type="match status" value="1"/>
</dbReference>
<dbReference type="PIR" id="S19141">
    <property type="entry name" value="S19141"/>
</dbReference>
<dbReference type="InterPro" id="IPR001954">
    <property type="entry name" value="Glia_glutenin"/>
</dbReference>
<evidence type="ECO:0000256" key="2">
    <source>
        <dbReference type="ARBA" id="ARBA00022761"/>
    </source>
</evidence>
<proteinExistence type="evidence at transcript level"/>
<keyword evidence="1 5" id="KW-0732">Signal</keyword>
<evidence type="ECO:0000256" key="5">
    <source>
        <dbReference type="SAM" id="SignalP"/>
    </source>
</evidence>
<organism evidence="7">
    <name type="scientific">Coix lacryma-jobi</name>
    <name type="common">Job's tears</name>
    <dbReference type="NCBI Taxonomy" id="4505"/>
    <lineage>
        <taxon>Eukaryota</taxon>
        <taxon>Viridiplantae</taxon>
        <taxon>Streptophyta</taxon>
        <taxon>Embryophyta</taxon>
        <taxon>Tracheophyta</taxon>
        <taxon>Spermatophyta</taxon>
        <taxon>Magnoliopsida</taxon>
        <taxon>Liliopsida</taxon>
        <taxon>Poales</taxon>
        <taxon>Poaceae</taxon>
        <taxon>PACMAD clade</taxon>
        <taxon>Panicoideae</taxon>
        <taxon>Andropogonodae</taxon>
        <taxon>Andropogoneae</taxon>
        <taxon>Rottboelliinae</taxon>
        <taxon>Coix</taxon>
    </lineage>
</organism>
<dbReference type="EMBL" id="X79885">
    <property type="protein sequence ID" value="CAA56257.1"/>
    <property type="molecule type" value="Genomic_DNA"/>
</dbReference>
<dbReference type="PANTHER" id="PTHR33454:SF19">
    <property type="entry name" value="PROLAMIN PPROL 14P"/>
    <property type="match status" value="1"/>
</dbReference>
<keyword evidence="3" id="KW-0708">Seed storage protein</keyword>
<dbReference type="EMBL" id="X57833">
    <property type="protein sequence ID" value="CAA40966.1"/>
    <property type="molecule type" value="mRNA"/>
</dbReference>
<protein>
    <submittedName>
        <fullName evidence="6">Alpha-coixin 17 kDa</fullName>
    </submittedName>
    <submittedName>
        <fullName evidence="7">Beta-coixin</fullName>
    </submittedName>
</protein>